<dbReference type="GO" id="GO:0005737">
    <property type="term" value="C:cytoplasm"/>
    <property type="evidence" value="ECO:0007669"/>
    <property type="project" value="TreeGrafter"/>
</dbReference>
<dbReference type="SMART" id="SM00720">
    <property type="entry name" value="calpain_III"/>
    <property type="match status" value="1"/>
</dbReference>
<dbReference type="Gene3D" id="3.90.70.10">
    <property type="entry name" value="Cysteine proteinases"/>
    <property type="match status" value="1"/>
</dbReference>
<evidence type="ECO:0000256" key="6">
    <source>
        <dbReference type="PROSITE-ProRule" id="PRU00239"/>
    </source>
</evidence>
<evidence type="ECO:0000256" key="2">
    <source>
        <dbReference type="ARBA" id="ARBA00022670"/>
    </source>
</evidence>
<dbReference type="InterPro" id="IPR022683">
    <property type="entry name" value="Calpain_III"/>
</dbReference>
<evidence type="ECO:0000313" key="10">
    <source>
        <dbReference type="Proteomes" id="UP000663879"/>
    </source>
</evidence>
<dbReference type="Proteomes" id="UP000663879">
    <property type="component" value="Unassembled WGS sequence"/>
</dbReference>
<evidence type="ECO:0000259" key="8">
    <source>
        <dbReference type="PROSITE" id="PS50203"/>
    </source>
</evidence>
<dbReference type="AlphaFoldDB" id="A0A813TRE7"/>
<dbReference type="SUPFAM" id="SSF54001">
    <property type="entry name" value="Cysteine proteinases"/>
    <property type="match status" value="1"/>
</dbReference>
<dbReference type="Pfam" id="PF01067">
    <property type="entry name" value="Calpain_III"/>
    <property type="match status" value="1"/>
</dbReference>
<keyword evidence="10" id="KW-1185">Reference proteome</keyword>
<dbReference type="InterPro" id="IPR000169">
    <property type="entry name" value="Pept_cys_AS"/>
</dbReference>
<dbReference type="InterPro" id="IPR022682">
    <property type="entry name" value="Calpain_domain_III"/>
</dbReference>
<evidence type="ECO:0000256" key="7">
    <source>
        <dbReference type="SAM" id="MobiDB-lite"/>
    </source>
</evidence>
<keyword evidence="3 6" id="KW-0378">Hydrolase</keyword>
<evidence type="ECO:0000256" key="3">
    <source>
        <dbReference type="ARBA" id="ARBA00022801"/>
    </source>
</evidence>
<keyword evidence="2 6" id="KW-0645">Protease</keyword>
<dbReference type="GO" id="GO:0006508">
    <property type="term" value="P:proteolysis"/>
    <property type="evidence" value="ECO:0007669"/>
    <property type="project" value="UniProtKB-KW"/>
</dbReference>
<dbReference type="PANTHER" id="PTHR10183:SF379">
    <property type="entry name" value="CALPAIN-5"/>
    <property type="match status" value="1"/>
</dbReference>
<feature type="region of interest" description="Disordered" evidence="7">
    <location>
        <begin position="527"/>
        <end position="562"/>
    </location>
</feature>
<dbReference type="Pfam" id="PF00648">
    <property type="entry name" value="Peptidase_C2"/>
    <property type="match status" value="1"/>
</dbReference>
<dbReference type="PANTHER" id="PTHR10183">
    <property type="entry name" value="CALPAIN"/>
    <property type="match status" value="1"/>
</dbReference>
<dbReference type="PROSITE" id="PS00139">
    <property type="entry name" value="THIOL_PROTEASE_CYS"/>
    <property type="match status" value="1"/>
</dbReference>
<evidence type="ECO:0000256" key="1">
    <source>
        <dbReference type="ARBA" id="ARBA00007623"/>
    </source>
</evidence>
<reference evidence="9" key="1">
    <citation type="submission" date="2021-02" db="EMBL/GenBank/DDBJ databases">
        <authorList>
            <person name="Nowell W R."/>
        </authorList>
    </citation>
    <scope>NUCLEOTIDE SEQUENCE</scope>
    <source>
        <strain evidence="9">Ploen Becks lab</strain>
    </source>
</reference>
<dbReference type="OrthoDB" id="424753at2759"/>
<dbReference type="EMBL" id="CAJNOC010000922">
    <property type="protein sequence ID" value="CAF0817426.1"/>
    <property type="molecule type" value="Genomic_DNA"/>
</dbReference>
<dbReference type="PRINTS" id="PR00704">
    <property type="entry name" value="CALPAIN"/>
</dbReference>
<dbReference type="GO" id="GO:0004198">
    <property type="term" value="F:calcium-dependent cysteine-type endopeptidase activity"/>
    <property type="evidence" value="ECO:0007669"/>
    <property type="project" value="InterPro"/>
</dbReference>
<sequence>MIKFKPFLNQDYESIRQKLLSTGELFEDDKFPADDSSLYKVKPVDQIISWKRPSEITQKPPEFIVAKIEPNDLDQGIIGDCWLISAFAAVASVPQYTQIVIPPNQSFENDYIGIFRFRFWRFGEWVEVVVDDKLPVNENNELVYCHNSKDSNEMFGPLLEKAYAKLNTCYEFLDGGDTVDALIDMTGGVHERFKLKKDKNDDGTLKIVNADKLWEFIFKAFSLKSLVGASINMKDGKGDETVLDNGLALGHAYSVLGVYELLDKNGKYELRDPNDQDTQAKSKKLLKVRNPWGETKSYTGKWSSKSPEWNKISPEIKKALKMDDQTDGQFLISLSEFIKNFDELDIVHVDFNAFSDDTNSESKVNWINKQMIGSWKKGLNAGGCGNDRIEDFWKNPQYLITLKLENNQDDLVSIIVSLMQTDQCAKRLKSDATYENSNEPINCSVYKVLDGVGSKKKYAYNDLEEIFSHPSYITQREITVKLDLQPGNYVFIPSLFDKDTEGNYVLRLFIEGGSSNDVKLRGVDLNKKKKPKNNESVNQVISNEENGEIISQQETQEQDDEEYEYEYEDEYEDNYEEVEIPEDYKKSRKNFEIKKMDIVLDSNGQVVSRACSIM</sequence>
<dbReference type="SUPFAM" id="SSF49758">
    <property type="entry name" value="Calpain large subunit, middle domain (domain III)"/>
    <property type="match status" value="1"/>
</dbReference>
<comment type="similarity">
    <text evidence="1">Belongs to the peptidase C2 family.</text>
</comment>
<dbReference type="InterPro" id="IPR036213">
    <property type="entry name" value="Calpain_III_sf"/>
</dbReference>
<protein>
    <recommendedName>
        <fullName evidence="8">Calpain catalytic domain-containing protein</fullName>
    </recommendedName>
</protein>
<feature type="active site" evidence="5 6">
    <location>
        <position position="290"/>
    </location>
</feature>
<feature type="active site" evidence="5 6">
    <location>
        <position position="251"/>
    </location>
</feature>
<proteinExistence type="inferred from homology"/>
<comment type="caution">
    <text evidence="9">The sequence shown here is derived from an EMBL/GenBank/DDBJ whole genome shotgun (WGS) entry which is preliminary data.</text>
</comment>
<dbReference type="InterPro" id="IPR038765">
    <property type="entry name" value="Papain-like_cys_pep_sf"/>
</dbReference>
<name>A0A813TRE7_9BILA</name>
<organism evidence="9 10">
    <name type="scientific">Brachionus calyciflorus</name>
    <dbReference type="NCBI Taxonomy" id="104777"/>
    <lineage>
        <taxon>Eukaryota</taxon>
        <taxon>Metazoa</taxon>
        <taxon>Spiralia</taxon>
        <taxon>Gnathifera</taxon>
        <taxon>Rotifera</taxon>
        <taxon>Eurotatoria</taxon>
        <taxon>Monogononta</taxon>
        <taxon>Pseudotrocha</taxon>
        <taxon>Ploima</taxon>
        <taxon>Brachionidae</taxon>
        <taxon>Brachionus</taxon>
    </lineage>
</organism>
<dbReference type="InterPro" id="IPR022684">
    <property type="entry name" value="Calpain_cysteine_protease"/>
</dbReference>
<feature type="compositionally biased region" description="Polar residues" evidence="7">
    <location>
        <begin position="534"/>
        <end position="544"/>
    </location>
</feature>
<dbReference type="PROSITE" id="PS50203">
    <property type="entry name" value="CALPAIN_CAT"/>
    <property type="match status" value="1"/>
</dbReference>
<gene>
    <name evidence="9" type="ORF">OXX778_LOCUS7283</name>
</gene>
<dbReference type="InterPro" id="IPR001300">
    <property type="entry name" value="Peptidase_C2_calpain_cat"/>
</dbReference>
<feature type="domain" description="Calpain catalytic" evidence="8">
    <location>
        <begin position="25"/>
        <end position="350"/>
    </location>
</feature>
<evidence type="ECO:0000256" key="4">
    <source>
        <dbReference type="ARBA" id="ARBA00022807"/>
    </source>
</evidence>
<feature type="active site" evidence="5 6">
    <location>
        <position position="81"/>
    </location>
</feature>
<evidence type="ECO:0000256" key="5">
    <source>
        <dbReference type="PIRSR" id="PIRSR622684-1"/>
    </source>
</evidence>
<dbReference type="SMART" id="SM00230">
    <property type="entry name" value="CysPc"/>
    <property type="match status" value="1"/>
</dbReference>
<evidence type="ECO:0000313" key="9">
    <source>
        <dbReference type="EMBL" id="CAF0817426.1"/>
    </source>
</evidence>
<dbReference type="Gene3D" id="2.60.120.380">
    <property type="match status" value="1"/>
</dbReference>
<accession>A0A813TRE7</accession>
<keyword evidence="4 6" id="KW-0788">Thiol protease</keyword>
<dbReference type="CDD" id="cd00044">
    <property type="entry name" value="CysPc"/>
    <property type="match status" value="1"/>
</dbReference>